<keyword evidence="2" id="KW-0719">Serine esterase</keyword>
<keyword evidence="4" id="KW-1015">Disulfide bond</keyword>
<evidence type="ECO:0000256" key="5">
    <source>
        <dbReference type="ARBA" id="ARBA00023180"/>
    </source>
</evidence>
<dbReference type="InterPro" id="IPR029058">
    <property type="entry name" value="AB_hydrolase_fold"/>
</dbReference>
<dbReference type="Gene3D" id="3.40.50.1820">
    <property type="entry name" value="alpha/beta hydrolase"/>
    <property type="match status" value="1"/>
</dbReference>
<keyword evidence="5" id="KW-0325">Glycoprotein</keyword>
<keyword evidence="3 6" id="KW-0378">Hydrolase</keyword>
<evidence type="ECO:0000256" key="2">
    <source>
        <dbReference type="ARBA" id="ARBA00022487"/>
    </source>
</evidence>
<dbReference type="Pfam" id="PF00135">
    <property type="entry name" value="COesterase"/>
    <property type="match status" value="1"/>
</dbReference>
<feature type="domain" description="Carboxylesterase type B" evidence="7">
    <location>
        <begin position="21"/>
        <end position="543"/>
    </location>
</feature>
<evidence type="ECO:0000256" key="3">
    <source>
        <dbReference type="ARBA" id="ARBA00022801"/>
    </source>
</evidence>
<dbReference type="PANTHER" id="PTHR43142">
    <property type="entry name" value="CARBOXYLIC ESTER HYDROLASE"/>
    <property type="match status" value="1"/>
</dbReference>
<dbReference type="Proteomes" id="UP001353858">
    <property type="component" value="Unassembled WGS sequence"/>
</dbReference>
<dbReference type="SUPFAM" id="SSF53474">
    <property type="entry name" value="alpha/beta-Hydrolases"/>
    <property type="match status" value="1"/>
</dbReference>
<dbReference type="AlphaFoldDB" id="A0AAN7PAQ3"/>
<organism evidence="8 9">
    <name type="scientific">Aquatica leii</name>
    <dbReference type="NCBI Taxonomy" id="1421715"/>
    <lineage>
        <taxon>Eukaryota</taxon>
        <taxon>Metazoa</taxon>
        <taxon>Ecdysozoa</taxon>
        <taxon>Arthropoda</taxon>
        <taxon>Hexapoda</taxon>
        <taxon>Insecta</taxon>
        <taxon>Pterygota</taxon>
        <taxon>Neoptera</taxon>
        <taxon>Endopterygota</taxon>
        <taxon>Coleoptera</taxon>
        <taxon>Polyphaga</taxon>
        <taxon>Elateriformia</taxon>
        <taxon>Elateroidea</taxon>
        <taxon>Lampyridae</taxon>
        <taxon>Luciolinae</taxon>
        <taxon>Aquatica</taxon>
    </lineage>
</organism>
<evidence type="ECO:0000259" key="7">
    <source>
        <dbReference type="Pfam" id="PF00135"/>
    </source>
</evidence>
<dbReference type="PANTHER" id="PTHR43142:SF1">
    <property type="entry name" value="CARBOXYLIC ESTER HYDROLASE"/>
    <property type="match status" value="1"/>
</dbReference>
<comment type="caution">
    <text evidence="8">The sequence shown here is derived from an EMBL/GenBank/DDBJ whole genome shotgun (WGS) entry which is preliminary data.</text>
</comment>
<feature type="chain" id="PRO_5042664677" description="Carboxylic ester hydrolase" evidence="6">
    <location>
        <begin position="19"/>
        <end position="559"/>
    </location>
</feature>
<evidence type="ECO:0000313" key="9">
    <source>
        <dbReference type="Proteomes" id="UP001353858"/>
    </source>
</evidence>
<sequence>MYEFVFIVLLIFGQTDQANETPIVKVLEGFLKGTVKETKNGRQFLAFQGIPYAEPPIETLRFREPLQRKPWENILDATKEHAKCVQFDLNFGGHDIFGEENCLYLNVYTPTISKELLPVIFYIHGGGFVYGHANPSLCGPDLLLDKDVVFVTINYRLGPLGFLSTGDSVLPGNNGLKDQSIALNWVKNNIMQFGGNPEKITVAGQSAGGASVYFHLLSPLSKSIPYAAISLSGITPSLWALAQEGEEKKIAKQLAEALNCPTNSSQFMVDCLLKVSAYKILEKSREFAVFNNNPSILYKPVIEPYSQNAFLSEHPENIIKSRKMSQVPFMTGITKDDGAMKSSALFNSNHLVEELNLNFDQILPILLHYDNVRFDTNEITSAIRQYYFNGSDVNNDTKTEFTNLVTDFYFLIPQRSISALHAKYSTQPVYFYLFGYKGSTSYSKIFGDPNHDYGVCHCDDLLYLVPNSFVNHKPSPEDIKMTDLMTTLWYNFANTGNPTPKLDSLLSTKWNPIMSDDVDYYYIKDSKIMEMKKNLYEERFQFWKKFPLFKSIYTTKNEL</sequence>
<reference evidence="9" key="1">
    <citation type="submission" date="2023-01" db="EMBL/GenBank/DDBJ databases">
        <title>Key to firefly adult light organ development and bioluminescence: homeobox transcription factors regulate luciferase expression and transportation to peroxisome.</title>
        <authorList>
            <person name="Fu X."/>
        </authorList>
    </citation>
    <scope>NUCLEOTIDE SEQUENCE [LARGE SCALE GENOMIC DNA]</scope>
</reference>
<gene>
    <name evidence="8" type="ORF">RN001_008745</name>
</gene>
<keyword evidence="9" id="KW-1185">Reference proteome</keyword>
<comment type="similarity">
    <text evidence="1 6">Belongs to the type-B carboxylesterase/lipase family.</text>
</comment>
<evidence type="ECO:0000313" key="8">
    <source>
        <dbReference type="EMBL" id="KAK4880599.1"/>
    </source>
</evidence>
<evidence type="ECO:0000256" key="4">
    <source>
        <dbReference type="ARBA" id="ARBA00023157"/>
    </source>
</evidence>
<feature type="signal peptide" evidence="6">
    <location>
        <begin position="1"/>
        <end position="18"/>
    </location>
</feature>
<dbReference type="InterPro" id="IPR002018">
    <property type="entry name" value="CarbesteraseB"/>
</dbReference>
<evidence type="ECO:0000256" key="1">
    <source>
        <dbReference type="ARBA" id="ARBA00005964"/>
    </source>
</evidence>
<dbReference type="InterPro" id="IPR019826">
    <property type="entry name" value="Carboxylesterase_B_AS"/>
</dbReference>
<dbReference type="GO" id="GO:0052689">
    <property type="term" value="F:carboxylic ester hydrolase activity"/>
    <property type="evidence" value="ECO:0007669"/>
    <property type="project" value="UniProtKB-KW"/>
</dbReference>
<protein>
    <recommendedName>
        <fullName evidence="6">Carboxylic ester hydrolase</fullName>
        <ecNumber evidence="6">3.1.1.-</ecNumber>
    </recommendedName>
</protein>
<proteinExistence type="inferred from homology"/>
<keyword evidence="6" id="KW-0732">Signal</keyword>
<dbReference type="PROSITE" id="PS00122">
    <property type="entry name" value="CARBOXYLESTERASE_B_1"/>
    <property type="match status" value="1"/>
</dbReference>
<dbReference type="EC" id="3.1.1.-" evidence="6"/>
<dbReference type="EMBL" id="JARPUR010000003">
    <property type="protein sequence ID" value="KAK4880599.1"/>
    <property type="molecule type" value="Genomic_DNA"/>
</dbReference>
<name>A0AAN7PAQ3_9COLE</name>
<accession>A0AAN7PAQ3</accession>
<evidence type="ECO:0000256" key="6">
    <source>
        <dbReference type="RuleBase" id="RU361235"/>
    </source>
</evidence>